<dbReference type="InterPro" id="IPR005764">
    <property type="entry name" value="Ade_phspho_trans"/>
</dbReference>
<dbReference type="PANTHER" id="PTHR32315:SF3">
    <property type="entry name" value="ADENINE PHOSPHORIBOSYLTRANSFERASE"/>
    <property type="match status" value="1"/>
</dbReference>
<evidence type="ECO:0000256" key="7">
    <source>
        <dbReference type="ARBA" id="ARBA00011893"/>
    </source>
</evidence>
<dbReference type="SUPFAM" id="SSF53271">
    <property type="entry name" value="PRTase-like"/>
    <property type="match status" value="1"/>
</dbReference>
<comment type="subunit">
    <text evidence="6 12">Homodimer.</text>
</comment>
<evidence type="ECO:0000256" key="2">
    <source>
        <dbReference type="ARBA" id="ARBA00003968"/>
    </source>
</evidence>
<dbReference type="GO" id="GO:0016208">
    <property type="term" value="F:AMP binding"/>
    <property type="evidence" value="ECO:0007669"/>
    <property type="project" value="TreeGrafter"/>
</dbReference>
<dbReference type="Gene3D" id="3.40.50.2020">
    <property type="match status" value="1"/>
</dbReference>
<organism evidence="14 15">
    <name type="scientific">Planctomicrobium piriforme</name>
    <dbReference type="NCBI Taxonomy" id="1576369"/>
    <lineage>
        <taxon>Bacteria</taxon>
        <taxon>Pseudomonadati</taxon>
        <taxon>Planctomycetota</taxon>
        <taxon>Planctomycetia</taxon>
        <taxon>Planctomycetales</taxon>
        <taxon>Planctomycetaceae</taxon>
        <taxon>Planctomicrobium</taxon>
    </lineage>
</organism>
<evidence type="ECO:0000256" key="4">
    <source>
        <dbReference type="ARBA" id="ARBA00004659"/>
    </source>
</evidence>
<keyword evidence="10 12" id="KW-0808">Transferase</keyword>
<comment type="function">
    <text evidence="2 12">Catalyzes a salvage reaction resulting in the formation of AMP, that is energically less costly than de novo synthesis.</text>
</comment>
<dbReference type="NCBIfam" id="NF002634">
    <property type="entry name" value="PRK02304.1-3"/>
    <property type="match status" value="1"/>
</dbReference>
<dbReference type="Pfam" id="PF00156">
    <property type="entry name" value="Pribosyltran"/>
    <property type="match status" value="1"/>
</dbReference>
<dbReference type="OrthoDB" id="9803963at2"/>
<accession>A0A1I3FVK6</accession>
<reference evidence="15" key="1">
    <citation type="submission" date="2016-10" db="EMBL/GenBank/DDBJ databases">
        <authorList>
            <person name="Varghese N."/>
            <person name="Submissions S."/>
        </authorList>
    </citation>
    <scope>NUCLEOTIDE SEQUENCE [LARGE SCALE GENOMIC DNA]</scope>
    <source>
        <strain evidence="15">DSM 26348</strain>
    </source>
</reference>
<dbReference type="HAMAP" id="MF_00004">
    <property type="entry name" value="Aden_phosphoribosyltr"/>
    <property type="match status" value="1"/>
</dbReference>
<dbReference type="EC" id="2.4.2.7" evidence="7 12"/>
<proteinExistence type="inferred from homology"/>
<keyword evidence="8 12" id="KW-0963">Cytoplasm</keyword>
<dbReference type="GO" id="GO:0005737">
    <property type="term" value="C:cytoplasm"/>
    <property type="evidence" value="ECO:0007669"/>
    <property type="project" value="UniProtKB-SubCell"/>
</dbReference>
<dbReference type="STRING" id="1576369.SAMN05421753_10651"/>
<dbReference type="RefSeq" id="WP_092049408.1">
    <property type="nucleotide sequence ID" value="NZ_FOQD01000006.1"/>
</dbReference>
<evidence type="ECO:0000256" key="12">
    <source>
        <dbReference type="HAMAP-Rule" id="MF_00004"/>
    </source>
</evidence>
<evidence type="ECO:0000256" key="8">
    <source>
        <dbReference type="ARBA" id="ARBA00022490"/>
    </source>
</evidence>
<keyword evidence="9 12" id="KW-0328">Glycosyltransferase</keyword>
<dbReference type="GO" id="GO:0003999">
    <property type="term" value="F:adenine phosphoribosyltransferase activity"/>
    <property type="evidence" value="ECO:0007669"/>
    <property type="project" value="UniProtKB-UniRule"/>
</dbReference>
<evidence type="ECO:0000313" key="15">
    <source>
        <dbReference type="Proteomes" id="UP000199518"/>
    </source>
</evidence>
<dbReference type="AlphaFoldDB" id="A0A1I3FVK6"/>
<comment type="similarity">
    <text evidence="5 12">Belongs to the purine/pyrimidine phosphoribosyltransferase family.</text>
</comment>
<dbReference type="UniPathway" id="UPA00588">
    <property type="reaction ID" value="UER00646"/>
</dbReference>
<dbReference type="GO" id="GO:0006166">
    <property type="term" value="P:purine ribonucleoside salvage"/>
    <property type="evidence" value="ECO:0007669"/>
    <property type="project" value="UniProtKB-UniRule"/>
</dbReference>
<gene>
    <name evidence="12" type="primary">apt</name>
    <name evidence="14" type="ORF">SAMN05421753_10651</name>
</gene>
<sequence length="173" mass="18959">MDLRPHIRDVQDFPKPGILFRDITPLLAHPEAFRAAIGKMADHYRGQNIKAIAAAEARGFIFAAPLALELNAGFVPVRKPGKLPFETQSFHYELEYGTDTLEIHTDAFAPGDKVLLVDDLLATGGTMNACAKLVERSGAIVVGCAFVIELTFLKGREKLVPYDVFSLLAYDGE</sequence>
<comment type="catalytic activity">
    <reaction evidence="1 12">
        <text>AMP + diphosphate = 5-phospho-alpha-D-ribose 1-diphosphate + adenine</text>
        <dbReference type="Rhea" id="RHEA:16609"/>
        <dbReference type="ChEBI" id="CHEBI:16708"/>
        <dbReference type="ChEBI" id="CHEBI:33019"/>
        <dbReference type="ChEBI" id="CHEBI:58017"/>
        <dbReference type="ChEBI" id="CHEBI:456215"/>
        <dbReference type="EC" id="2.4.2.7"/>
    </reaction>
</comment>
<evidence type="ECO:0000256" key="5">
    <source>
        <dbReference type="ARBA" id="ARBA00008391"/>
    </source>
</evidence>
<dbReference type="PANTHER" id="PTHR32315">
    <property type="entry name" value="ADENINE PHOSPHORIBOSYLTRANSFERASE"/>
    <property type="match status" value="1"/>
</dbReference>
<comment type="pathway">
    <text evidence="4 12">Purine metabolism; AMP biosynthesis via salvage pathway; AMP from adenine: step 1/1.</text>
</comment>
<dbReference type="InterPro" id="IPR050054">
    <property type="entry name" value="UPRTase/APRTase"/>
</dbReference>
<dbReference type="NCBIfam" id="NF002636">
    <property type="entry name" value="PRK02304.1-5"/>
    <property type="match status" value="1"/>
</dbReference>
<dbReference type="CDD" id="cd06223">
    <property type="entry name" value="PRTases_typeI"/>
    <property type="match status" value="1"/>
</dbReference>
<dbReference type="InterPro" id="IPR000836">
    <property type="entry name" value="PRTase_dom"/>
</dbReference>
<keyword evidence="15" id="KW-1185">Reference proteome</keyword>
<feature type="domain" description="Phosphoribosyltransferase" evidence="13">
    <location>
        <begin position="26"/>
        <end position="153"/>
    </location>
</feature>
<protein>
    <recommendedName>
        <fullName evidence="7 12">Adenine phosphoribosyltransferase</fullName>
        <shortName evidence="12">APRT</shortName>
        <ecNumber evidence="7 12">2.4.2.7</ecNumber>
    </recommendedName>
</protein>
<evidence type="ECO:0000256" key="10">
    <source>
        <dbReference type="ARBA" id="ARBA00022679"/>
    </source>
</evidence>
<dbReference type="InterPro" id="IPR029057">
    <property type="entry name" value="PRTase-like"/>
</dbReference>
<keyword evidence="11 12" id="KW-0660">Purine salvage</keyword>
<dbReference type="GO" id="GO:0044209">
    <property type="term" value="P:AMP salvage"/>
    <property type="evidence" value="ECO:0007669"/>
    <property type="project" value="UniProtKB-UniRule"/>
</dbReference>
<evidence type="ECO:0000313" key="14">
    <source>
        <dbReference type="EMBL" id="SFI15288.1"/>
    </source>
</evidence>
<evidence type="ECO:0000256" key="9">
    <source>
        <dbReference type="ARBA" id="ARBA00022676"/>
    </source>
</evidence>
<dbReference type="Proteomes" id="UP000199518">
    <property type="component" value="Unassembled WGS sequence"/>
</dbReference>
<evidence type="ECO:0000256" key="1">
    <source>
        <dbReference type="ARBA" id="ARBA00000868"/>
    </source>
</evidence>
<evidence type="ECO:0000256" key="3">
    <source>
        <dbReference type="ARBA" id="ARBA00004496"/>
    </source>
</evidence>
<evidence type="ECO:0000256" key="6">
    <source>
        <dbReference type="ARBA" id="ARBA00011738"/>
    </source>
</evidence>
<comment type="subcellular location">
    <subcellularLocation>
        <location evidence="3 12">Cytoplasm</location>
    </subcellularLocation>
</comment>
<dbReference type="GO" id="GO:0002055">
    <property type="term" value="F:adenine binding"/>
    <property type="evidence" value="ECO:0007669"/>
    <property type="project" value="TreeGrafter"/>
</dbReference>
<dbReference type="GO" id="GO:0006168">
    <property type="term" value="P:adenine salvage"/>
    <property type="evidence" value="ECO:0007669"/>
    <property type="project" value="InterPro"/>
</dbReference>
<evidence type="ECO:0000259" key="13">
    <source>
        <dbReference type="Pfam" id="PF00156"/>
    </source>
</evidence>
<dbReference type="NCBIfam" id="NF002633">
    <property type="entry name" value="PRK02304.1-2"/>
    <property type="match status" value="1"/>
</dbReference>
<evidence type="ECO:0000256" key="11">
    <source>
        <dbReference type="ARBA" id="ARBA00022726"/>
    </source>
</evidence>
<name>A0A1I3FVK6_9PLAN</name>
<dbReference type="NCBIfam" id="TIGR01090">
    <property type="entry name" value="apt"/>
    <property type="match status" value="1"/>
</dbReference>
<dbReference type="EMBL" id="FOQD01000006">
    <property type="protein sequence ID" value="SFI15288.1"/>
    <property type="molecule type" value="Genomic_DNA"/>
</dbReference>
<dbReference type="FunFam" id="3.40.50.2020:FF:000004">
    <property type="entry name" value="Adenine phosphoribosyltransferase"/>
    <property type="match status" value="1"/>
</dbReference>